<organism evidence="11 12">
    <name type="scientific">Pelagibacterium lacus</name>
    <dbReference type="NCBI Taxonomy" id="2282655"/>
    <lineage>
        <taxon>Bacteria</taxon>
        <taxon>Pseudomonadati</taxon>
        <taxon>Pseudomonadota</taxon>
        <taxon>Alphaproteobacteria</taxon>
        <taxon>Hyphomicrobiales</taxon>
        <taxon>Devosiaceae</taxon>
        <taxon>Pelagibacterium</taxon>
    </lineage>
</organism>
<dbReference type="SUPFAM" id="SSF49503">
    <property type="entry name" value="Cupredoxins"/>
    <property type="match status" value="1"/>
</dbReference>
<feature type="binding site" evidence="8">
    <location>
        <position position="110"/>
    </location>
    <ligand>
        <name>Cu cation</name>
        <dbReference type="ChEBI" id="CHEBI:23378"/>
    </ligand>
</feature>
<feature type="binding site" evidence="8">
    <location>
        <position position="102"/>
    </location>
    <ligand>
        <name>Cu cation</name>
        <dbReference type="ChEBI" id="CHEBI:23378"/>
    </ligand>
</feature>
<name>A0A369W6Y0_9HYPH</name>
<dbReference type="AlphaFoldDB" id="A0A369W6Y0"/>
<proteinExistence type="predicted"/>
<dbReference type="OrthoDB" id="7510199at2"/>
<reference evidence="12" key="1">
    <citation type="submission" date="2018-07" db="EMBL/GenBank/DDBJ databases">
        <authorList>
            <person name="Liu B.-T."/>
            <person name="Du Z."/>
        </authorList>
    </citation>
    <scope>NUCLEOTIDE SEQUENCE [LARGE SCALE GENOMIC DNA]</scope>
    <source>
        <strain evidence="12">XYN52</strain>
    </source>
</reference>
<dbReference type="Gene3D" id="2.60.40.420">
    <property type="entry name" value="Cupredoxins - blue copper proteins"/>
    <property type="match status" value="1"/>
</dbReference>
<dbReference type="PRINTS" id="PR00156">
    <property type="entry name" value="COPPERBLUE"/>
</dbReference>
<evidence type="ECO:0000256" key="9">
    <source>
        <dbReference type="SAM" id="SignalP"/>
    </source>
</evidence>
<keyword evidence="12" id="KW-1185">Reference proteome</keyword>
<evidence type="ECO:0000313" key="12">
    <source>
        <dbReference type="Proteomes" id="UP000253759"/>
    </source>
</evidence>
<keyword evidence="5" id="KW-0249">Electron transport</keyword>
<evidence type="ECO:0000256" key="3">
    <source>
        <dbReference type="ARBA" id="ARBA00022723"/>
    </source>
</evidence>
<evidence type="ECO:0000256" key="1">
    <source>
        <dbReference type="ARBA" id="ARBA00004418"/>
    </source>
</evidence>
<comment type="subcellular location">
    <subcellularLocation>
        <location evidence="1">Periplasm</location>
    </subcellularLocation>
</comment>
<dbReference type="InterPro" id="IPR012745">
    <property type="entry name" value="Pseudoazurin"/>
</dbReference>
<evidence type="ECO:0000256" key="6">
    <source>
        <dbReference type="ARBA" id="ARBA00023008"/>
    </source>
</evidence>
<feature type="chain" id="PRO_5016736586" description="Pseudoazurin" evidence="9">
    <location>
        <begin position="24"/>
        <end position="148"/>
    </location>
</feature>
<dbReference type="PRINTS" id="PR00155">
    <property type="entry name" value="AMICYANIN"/>
</dbReference>
<comment type="cofactor">
    <cofactor evidence="8">
        <name>Cu cation</name>
        <dbReference type="ChEBI" id="CHEBI:23378"/>
    </cofactor>
    <text evidence="8">Binds 1 copper ion per subunit.</text>
</comment>
<keyword evidence="3 8" id="KW-0479">Metal-binding</keyword>
<dbReference type="EMBL" id="QQNH01000004">
    <property type="protein sequence ID" value="RDE09797.1"/>
    <property type="molecule type" value="Genomic_DNA"/>
</dbReference>
<dbReference type="InterPro" id="IPR002386">
    <property type="entry name" value="Amicyanin/Pseudoazurin"/>
</dbReference>
<dbReference type="RefSeq" id="WP_114644959.1">
    <property type="nucleotide sequence ID" value="NZ_QQNH01000004.1"/>
</dbReference>
<comment type="caution">
    <text evidence="11">The sequence shown here is derived from an EMBL/GenBank/DDBJ whole genome shotgun (WGS) entry which is preliminary data.</text>
</comment>
<keyword evidence="9" id="KW-0732">Signal</keyword>
<evidence type="ECO:0000256" key="5">
    <source>
        <dbReference type="ARBA" id="ARBA00022982"/>
    </source>
</evidence>
<dbReference type="Pfam" id="PF00127">
    <property type="entry name" value="Copper-bind"/>
    <property type="match status" value="1"/>
</dbReference>
<keyword evidence="6 8" id="KW-0186">Copper</keyword>
<evidence type="ECO:0000256" key="4">
    <source>
        <dbReference type="ARBA" id="ARBA00022764"/>
    </source>
</evidence>
<dbReference type="GO" id="GO:0009055">
    <property type="term" value="F:electron transfer activity"/>
    <property type="evidence" value="ECO:0007669"/>
    <property type="project" value="InterPro"/>
</dbReference>
<feature type="binding site" evidence="8">
    <location>
        <position position="64"/>
    </location>
    <ligand>
        <name>Cu cation</name>
        <dbReference type="ChEBI" id="CHEBI:23378"/>
    </ligand>
</feature>
<dbReference type="Proteomes" id="UP000253759">
    <property type="component" value="Unassembled WGS sequence"/>
</dbReference>
<evidence type="ECO:0000256" key="2">
    <source>
        <dbReference type="ARBA" id="ARBA00022448"/>
    </source>
</evidence>
<evidence type="ECO:0000313" key="11">
    <source>
        <dbReference type="EMBL" id="RDE09797.1"/>
    </source>
</evidence>
<dbReference type="NCBIfam" id="TIGR02375">
    <property type="entry name" value="pseudoazurin"/>
    <property type="match status" value="1"/>
</dbReference>
<dbReference type="GO" id="GO:0042597">
    <property type="term" value="C:periplasmic space"/>
    <property type="evidence" value="ECO:0007669"/>
    <property type="project" value="UniProtKB-SubCell"/>
</dbReference>
<dbReference type="CDD" id="cd04218">
    <property type="entry name" value="Pseudoazurin"/>
    <property type="match status" value="1"/>
</dbReference>
<feature type="signal peptide" evidence="9">
    <location>
        <begin position="1"/>
        <end position="23"/>
    </location>
</feature>
<sequence>MHMLKSVATALVLAAFTLPAAYAADHRIEMLDQGSDGEFMVFEPAFLKIEPGDTVTFVPTDAYHNAATIEGMIPEGAEAFSSPLSEEVTITFDVPGLYGIECEPHYMMGMVAMIVVGDPVNLEEAKAVEVPEGAQDRITALFAQVEAQ</sequence>
<evidence type="ECO:0000256" key="7">
    <source>
        <dbReference type="NCBIfam" id="TIGR02375"/>
    </source>
</evidence>
<feature type="domain" description="Blue (type 1) copper" evidence="10">
    <location>
        <begin position="31"/>
        <end position="116"/>
    </location>
</feature>
<dbReference type="InterPro" id="IPR008972">
    <property type="entry name" value="Cupredoxin"/>
</dbReference>
<evidence type="ECO:0000259" key="10">
    <source>
        <dbReference type="Pfam" id="PF00127"/>
    </source>
</evidence>
<keyword evidence="2" id="KW-0813">Transport</keyword>
<feature type="binding site" evidence="8">
    <location>
        <position position="105"/>
    </location>
    <ligand>
        <name>Cu cation</name>
        <dbReference type="ChEBI" id="CHEBI:23378"/>
    </ligand>
</feature>
<accession>A0A369W6Y0</accession>
<gene>
    <name evidence="11" type="ORF">DVH29_04460</name>
</gene>
<dbReference type="InterPro" id="IPR000923">
    <property type="entry name" value="BlueCu_1"/>
</dbReference>
<evidence type="ECO:0000256" key="8">
    <source>
        <dbReference type="PIRSR" id="PIRSR602386-1"/>
    </source>
</evidence>
<keyword evidence="4" id="KW-0574">Periplasm</keyword>
<protein>
    <recommendedName>
        <fullName evidence="7">Pseudoazurin</fullName>
    </recommendedName>
</protein>
<dbReference type="GO" id="GO:0005507">
    <property type="term" value="F:copper ion binding"/>
    <property type="evidence" value="ECO:0007669"/>
    <property type="project" value="UniProtKB-UniRule"/>
</dbReference>
<dbReference type="InterPro" id="IPR001235">
    <property type="entry name" value="Copper_blue_Plastocyanin"/>
</dbReference>